<dbReference type="EMBL" id="CAIX01000123">
    <property type="protein sequence ID" value="CCI46331.1"/>
    <property type="molecule type" value="Genomic_DNA"/>
</dbReference>
<evidence type="ECO:0000313" key="3">
    <source>
        <dbReference type="Proteomes" id="UP000053237"/>
    </source>
</evidence>
<reference evidence="2 3" key="1">
    <citation type="submission" date="2012-05" db="EMBL/GenBank/DDBJ databases">
        <title>Recombination and specialization in a pathogen metapopulation.</title>
        <authorList>
            <person name="Gardiner A."/>
            <person name="Kemen E."/>
            <person name="Schultz-Larsen T."/>
            <person name="MacLean D."/>
            <person name="Van Oosterhout C."/>
            <person name="Jones J.D.G."/>
        </authorList>
    </citation>
    <scope>NUCLEOTIDE SEQUENCE [LARGE SCALE GENOMIC DNA]</scope>
    <source>
        <strain evidence="2 3">Ac Nc2</strain>
    </source>
</reference>
<evidence type="ECO:0000256" key="1">
    <source>
        <dbReference type="SAM" id="Phobius"/>
    </source>
</evidence>
<feature type="transmembrane region" description="Helical" evidence="1">
    <location>
        <begin position="53"/>
        <end position="78"/>
    </location>
</feature>
<proteinExistence type="predicted"/>
<gene>
    <name evidence="2" type="ORF">BN9_072600</name>
</gene>
<keyword evidence="1" id="KW-0472">Membrane</keyword>
<evidence type="ECO:0000313" key="2">
    <source>
        <dbReference type="EMBL" id="CCI46331.1"/>
    </source>
</evidence>
<sequence>MNRSDRYVSVRITIPGIMRYATIRILLTNIKRHLTQTQSFDVGNWDLKNSFSISSSASCIFSISIASFTVLVFQIFVIMQKRSSIHVKTRLTFQMSAILTKMIKLMRSRYFDILMILRH</sequence>
<dbReference type="InParanoid" id="A0A024GHY8"/>
<dbReference type="Proteomes" id="UP000053237">
    <property type="component" value="Unassembled WGS sequence"/>
</dbReference>
<organism evidence="2 3">
    <name type="scientific">Albugo candida</name>
    <dbReference type="NCBI Taxonomy" id="65357"/>
    <lineage>
        <taxon>Eukaryota</taxon>
        <taxon>Sar</taxon>
        <taxon>Stramenopiles</taxon>
        <taxon>Oomycota</taxon>
        <taxon>Peronosporomycetes</taxon>
        <taxon>Albuginales</taxon>
        <taxon>Albuginaceae</taxon>
        <taxon>Albugo</taxon>
    </lineage>
</organism>
<accession>A0A024GHY8</accession>
<keyword evidence="3" id="KW-1185">Reference proteome</keyword>
<keyword evidence="1" id="KW-1133">Transmembrane helix</keyword>
<comment type="caution">
    <text evidence="2">The sequence shown here is derived from an EMBL/GenBank/DDBJ whole genome shotgun (WGS) entry which is preliminary data.</text>
</comment>
<keyword evidence="1" id="KW-0812">Transmembrane</keyword>
<protein>
    <submittedName>
        <fullName evidence="2">Uncharacterized protein</fullName>
    </submittedName>
</protein>
<name>A0A024GHY8_9STRA</name>
<dbReference type="AlphaFoldDB" id="A0A024GHY8"/>